<evidence type="ECO:0000313" key="2">
    <source>
        <dbReference type="EMBL" id="KAL3868359.1"/>
    </source>
</evidence>
<proteinExistence type="predicted"/>
<organism evidence="2 3">
    <name type="scientific">Sinanodonta woodiana</name>
    <name type="common">Chinese pond mussel</name>
    <name type="synonym">Anodonta woodiana</name>
    <dbReference type="NCBI Taxonomy" id="1069815"/>
    <lineage>
        <taxon>Eukaryota</taxon>
        <taxon>Metazoa</taxon>
        <taxon>Spiralia</taxon>
        <taxon>Lophotrochozoa</taxon>
        <taxon>Mollusca</taxon>
        <taxon>Bivalvia</taxon>
        <taxon>Autobranchia</taxon>
        <taxon>Heteroconchia</taxon>
        <taxon>Palaeoheterodonta</taxon>
        <taxon>Unionida</taxon>
        <taxon>Unionoidea</taxon>
        <taxon>Unionidae</taxon>
        <taxon>Unioninae</taxon>
        <taxon>Sinanodonta</taxon>
    </lineage>
</organism>
<evidence type="ECO:0000313" key="3">
    <source>
        <dbReference type="Proteomes" id="UP001634394"/>
    </source>
</evidence>
<name>A0ABD3W397_SINWO</name>
<dbReference type="AlphaFoldDB" id="A0ABD3W397"/>
<feature type="coiled-coil region" evidence="1">
    <location>
        <begin position="191"/>
        <end position="218"/>
    </location>
</feature>
<dbReference type="Proteomes" id="UP001634394">
    <property type="component" value="Unassembled WGS sequence"/>
</dbReference>
<evidence type="ECO:0000256" key="1">
    <source>
        <dbReference type="SAM" id="Coils"/>
    </source>
</evidence>
<comment type="caution">
    <text evidence="2">The sequence shown here is derived from an EMBL/GenBank/DDBJ whole genome shotgun (WGS) entry which is preliminary data.</text>
</comment>
<protein>
    <submittedName>
        <fullName evidence="2">Uncharacterized protein</fullName>
    </submittedName>
</protein>
<gene>
    <name evidence="2" type="ORF">ACJMK2_041173</name>
</gene>
<reference evidence="2 3" key="1">
    <citation type="submission" date="2024-11" db="EMBL/GenBank/DDBJ databases">
        <title>Chromosome-level genome assembly of the freshwater bivalve Anodonta woodiana.</title>
        <authorList>
            <person name="Chen X."/>
        </authorList>
    </citation>
    <scope>NUCLEOTIDE SEQUENCE [LARGE SCALE GENOMIC DNA]</scope>
    <source>
        <strain evidence="2">MN2024</strain>
        <tissue evidence="2">Gills</tissue>
    </source>
</reference>
<dbReference type="EMBL" id="JBJQND010000008">
    <property type="protein sequence ID" value="KAL3868359.1"/>
    <property type="molecule type" value="Genomic_DNA"/>
</dbReference>
<keyword evidence="1" id="KW-0175">Coiled coil</keyword>
<sequence length="369" mass="42654">MDIIWIPKLRKRCKEAVVFQHVKLFTQLSARLSMEVNGKNPSAASKVLKKLAKIQDKHAVPSATQVLYDAVKDTAFDLLKPDSRRDSKDQREILQIKSKKKEAIFPSVMMKKWLLMMNDMDTMMETHQQLIDTLHVVHEKYWQARIRAAHSEERNIAEQNAVPVEKSSMHTSQKIVDALQNKQAAYWQLKYKKLVAEENKLRQQLKQITKALEDEVMEHLVKMIVTGFADLSKIRKTENPFAEIDYSQVVNNMFTITSGKYICTIPPSADFCPLNMAPPRKECSDFAGNYNRSRGKVQQSNRGSYNVYMTCIRPTEIALQYGNLREGQVVKQKFLSEDGKWIFGWSRRGTLSQKVWECYPASSLRRMSI</sequence>
<accession>A0ABD3W397</accession>
<keyword evidence="3" id="KW-1185">Reference proteome</keyword>